<dbReference type="Proteomes" id="UP000288246">
    <property type="component" value="Unassembled WGS sequence"/>
</dbReference>
<dbReference type="CDD" id="cd07036">
    <property type="entry name" value="TPP_PYR_E1-PDHc-beta_like"/>
    <property type="match status" value="1"/>
</dbReference>
<name>A0A401V248_9CELL</name>
<dbReference type="EMBL" id="BHYL01000219">
    <property type="protein sequence ID" value="GCD20990.1"/>
    <property type="molecule type" value="Genomic_DNA"/>
</dbReference>
<reference evidence="5 6" key="1">
    <citation type="submission" date="2018-11" db="EMBL/GenBank/DDBJ databases">
        <title>Draft genome sequence of Cellulomonas takizawaensis strain TKZ-21.</title>
        <authorList>
            <person name="Yamamura H."/>
            <person name="Hayashi T."/>
            <person name="Hamada M."/>
            <person name="Serisawa Y."/>
            <person name="Matsuyama K."/>
            <person name="Nakagawa Y."/>
            <person name="Otoguro M."/>
            <person name="Yanagida F."/>
            <person name="Hayakawa M."/>
        </authorList>
    </citation>
    <scope>NUCLEOTIDE SEQUENCE [LARGE SCALE GENOMIC DNA]</scope>
    <source>
        <strain evidence="5 6">TKZ-21</strain>
    </source>
</reference>
<dbReference type="AlphaFoldDB" id="A0A401V248"/>
<keyword evidence="5" id="KW-0670">Pyruvate</keyword>
<feature type="domain" description="Transketolase-like pyrimidine-binding" evidence="4">
    <location>
        <begin position="4"/>
        <end position="179"/>
    </location>
</feature>
<evidence type="ECO:0000313" key="6">
    <source>
        <dbReference type="Proteomes" id="UP000288246"/>
    </source>
</evidence>
<dbReference type="Gene3D" id="3.40.50.970">
    <property type="match status" value="1"/>
</dbReference>
<dbReference type="PANTHER" id="PTHR43257:SF2">
    <property type="entry name" value="PYRUVATE DEHYDROGENASE E1 COMPONENT SUBUNIT BETA"/>
    <property type="match status" value="1"/>
</dbReference>
<evidence type="ECO:0000313" key="5">
    <source>
        <dbReference type="EMBL" id="GCD20990.1"/>
    </source>
</evidence>
<dbReference type="SUPFAM" id="SSF52518">
    <property type="entry name" value="Thiamin diphosphate-binding fold (THDP-binding)"/>
    <property type="match status" value="1"/>
</dbReference>
<proteinExistence type="predicted"/>
<gene>
    <name evidence="5" type="ORF">CTKZ_25520</name>
</gene>
<evidence type="ECO:0000256" key="2">
    <source>
        <dbReference type="ARBA" id="ARBA00023002"/>
    </source>
</evidence>
<dbReference type="Pfam" id="PF02780">
    <property type="entry name" value="Transketolase_C"/>
    <property type="match status" value="1"/>
</dbReference>
<protein>
    <submittedName>
        <fullName evidence="5">Pyruvate dehydrogenase E1 component beta subunit</fullName>
    </submittedName>
</protein>
<keyword evidence="3" id="KW-0786">Thiamine pyrophosphate</keyword>
<dbReference type="Gene3D" id="3.40.50.920">
    <property type="match status" value="1"/>
</dbReference>
<sequence length="364" mass="38896">MSTMTLAGALNAGLRRALADDDRVVVLGEDVGRLGGVFRVTDGLQRDFGADRVRDTPLAESGILGVAVGLAYRGYRPVVEIQFDGFMYPAFDQIVTQVARLHYRTGGAVRMPITVRIPFGGGIGAVEHHSESPEAYFAHTPGLRVVSPGGPQDAYAMVRQAVACDDPVVLLEPKRRYWVKGDVDESLDDALPLDRARVVLPGDDVTVAAYGPLVLTARDAALAARDEGVSVEVVDLRSLSPLDLDTLEASVRRTRRLVVAHEAQRSGGLGAEIAASVTERCWDVLTAPVARVTGFDVPYPPAKVEEHFLPDLDRILDAVDRVLGRPHSLSGFVPSVRAVEEPPEGAVVGDAERARGAAAVRSAS</sequence>
<dbReference type="InterPro" id="IPR033248">
    <property type="entry name" value="Transketolase_C"/>
</dbReference>
<dbReference type="SMART" id="SM00861">
    <property type="entry name" value="Transket_pyr"/>
    <property type="match status" value="1"/>
</dbReference>
<dbReference type="FunFam" id="3.40.50.970:FF:000001">
    <property type="entry name" value="Pyruvate dehydrogenase E1 beta subunit"/>
    <property type="match status" value="1"/>
</dbReference>
<dbReference type="GO" id="GO:0016491">
    <property type="term" value="F:oxidoreductase activity"/>
    <property type="evidence" value="ECO:0007669"/>
    <property type="project" value="UniProtKB-KW"/>
</dbReference>
<keyword evidence="2" id="KW-0560">Oxidoreductase</keyword>
<accession>A0A401V248</accession>
<dbReference type="Pfam" id="PF02779">
    <property type="entry name" value="Transket_pyr"/>
    <property type="match status" value="1"/>
</dbReference>
<dbReference type="PANTHER" id="PTHR43257">
    <property type="entry name" value="PYRUVATE DEHYDROGENASE E1 COMPONENT BETA SUBUNIT"/>
    <property type="match status" value="1"/>
</dbReference>
<dbReference type="InterPro" id="IPR009014">
    <property type="entry name" value="Transketo_C/PFOR_II"/>
</dbReference>
<dbReference type="FunFam" id="3.40.50.920:FF:000001">
    <property type="entry name" value="Pyruvate dehydrogenase E1 beta subunit"/>
    <property type="match status" value="1"/>
</dbReference>
<comment type="caution">
    <text evidence="5">The sequence shown here is derived from an EMBL/GenBank/DDBJ whole genome shotgun (WGS) entry which is preliminary data.</text>
</comment>
<dbReference type="InterPro" id="IPR029061">
    <property type="entry name" value="THDP-binding"/>
</dbReference>
<dbReference type="OrthoDB" id="3457658at2"/>
<dbReference type="RefSeq" id="WP_124343503.1">
    <property type="nucleotide sequence ID" value="NZ_BHYL01000219.1"/>
</dbReference>
<dbReference type="InterPro" id="IPR005475">
    <property type="entry name" value="Transketolase-like_Pyr-bd"/>
</dbReference>
<dbReference type="SUPFAM" id="SSF52922">
    <property type="entry name" value="TK C-terminal domain-like"/>
    <property type="match status" value="1"/>
</dbReference>
<evidence type="ECO:0000259" key="4">
    <source>
        <dbReference type="SMART" id="SM00861"/>
    </source>
</evidence>
<dbReference type="GO" id="GO:0000287">
    <property type="term" value="F:magnesium ion binding"/>
    <property type="evidence" value="ECO:0007669"/>
    <property type="project" value="UniProtKB-ARBA"/>
</dbReference>
<evidence type="ECO:0000256" key="1">
    <source>
        <dbReference type="ARBA" id="ARBA00001964"/>
    </source>
</evidence>
<comment type="cofactor">
    <cofactor evidence="1">
        <name>thiamine diphosphate</name>
        <dbReference type="ChEBI" id="CHEBI:58937"/>
    </cofactor>
</comment>
<organism evidence="5 6">
    <name type="scientific">Cellulomonas algicola</name>
    <dbReference type="NCBI Taxonomy" id="2071633"/>
    <lineage>
        <taxon>Bacteria</taxon>
        <taxon>Bacillati</taxon>
        <taxon>Actinomycetota</taxon>
        <taxon>Actinomycetes</taxon>
        <taxon>Micrococcales</taxon>
        <taxon>Cellulomonadaceae</taxon>
        <taxon>Cellulomonas</taxon>
    </lineage>
</organism>
<evidence type="ECO:0000256" key="3">
    <source>
        <dbReference type="ARBA" id="ARBA00023052"/>
    </source>
</evidence>
<keyword evidence="6" id="KW-1185">Reference proteome</keyword>